<dbReference type="InterPro" id="IPR013968">
    <property type="entry name" value="PKS_KR"/>
</dbReference>
<dbReference type="EMBL" id="CDMZ01000820">
    <property type="protein sequence ID" value="CEM22107.1"/>
    <property type="molecule type" value="Genomic_DNA"/>
</dbReference>
<dbReference type="PhylomeDB" id="A0A0G4G213"/>
<dbReference type="Pfam" id="PF08659">
    <property type="entry name" value="KR"/>
    <property type="match status" value="1"/>
</dbReference>
<proteinExistence type="inferred from homology"/>
<dbReference type="PANTHER" id="PTHR43775:SF37">
    <property type="entry name" value="SI:DKEY-61P9.11"/>
    <property type="match status" value="1"/>
</dbReference>
<dbReference type="GO" id="GO:0004312">
    <property type="term" value="F:fatty acid synthase activity"/>
    <property type="evidence" value="ECO:0007669"/>
    <property type="project" value="TreeGrafter"/>
</dbReference>
<dbReference type="GO" id="GO:0006633">
    <property type="term" value="P:fatty acid biosynthetic process"/>
    <property type="evidence" value="ECO:0007669"/>
    <property type="project" value="TreeGrafter"/>
</dbReference>
<dbReference type="InterPro" id="IPR050091">
    <property type="entry name" value="PKS_NRPS_Biosynth_Enz"/>
</dbReference>
<accession>A0A0G4G213</accession>
<name>A0A0G4G213_9ALVE</name>
<sequence length="528" mass="55939">MRGTCTVREKNFPAVAGECLYSLFAEMSKEDVSCASLVFDEHTLQHVGGAWNLHRALQRLGLEERLVTFVLFSSMASLLGNFGQSKYAAANAALDALAQFRVRQGLRAVSIQWGPWGEQGMASSLSHTLQLGGLAPLKNELGVSWVSGGEVGRFLQRYDEVPPFFEDVLNEYVTTVTAETASQVLGRSPSDLPPLDSPLQELGGVEGVCGGGSRPLIRAHSLRIVRRDSSLNSERFWELRRGAQQGLRGSSYDLAVVGGVNLVLVCTKSCKAGMLSPGGRCKTFDSSADGYARGKGSGAVVLQRVADARAQKKAMFAVVRGAAVNHVGRAASLRAPNGSSQQEVICCALRDGGVEASDVCFVEAHGTGTALGDPIEVGALKAVYGQGREAANPLVVGALKTNFGHLEGAAGIAGFIKLVLVLVQRRAPPNLHLKQLNPHLDIEGFPVVFPTESVALEGMGGGTSSLRHRKLIGGVSSFGFGGANAHVVVEEGTPPIPLTCLGCPFRLAKCGRRMSGKLMRETFGMRSE</sequence>
<dbReference type="InterPro" id="IPR020841">
    <property type="entry name" value="PKS_Beta-ketoAc_synthase_dom"/>
</dbReference>
<dbReference type="VEuPathDB" id="CryptoDB:Cvel_19874"/>
<dbReference type="SMART" id="SM00822">
    <property type="entry name" value="PKS_KR"/>
    <property type="match status" value="1"/>
</dbReference>
<keyword evidence="1" id="KW-0596">Phosphopantetheine</keyword>
<dbReference type="Pfam" id="PF00109">
    <property type="entry name" value="ketoacyl-synt"/>
    <property type="match status" value="1"/>
</dbReference>
<dbReference type="PANTHER" id="PTHR43775">
    <property type="entry name" value="FATTY ACID SYNTHASE"/>
    <property type="match status" value="1"/>
</dbReference>
<dbReference type="Gene3D" id="3.40.50.720">
    <property type="entry name" value="NAD(P)-binding Rossmann-like Domain"/>
    <property type="match status" value="1"/>
</dbReference>
<evidence type="ECO:0000256" key="1">
    <source>
        <dbReference type="ARBA" id="ARBA00022450"/>
    </source>
</evidence>
<dbReference type="SUPFAM" id="SSF53901">
    <property type="entry name" value="Thiolase-like"/>
    <property type="match status" value="1"/>
</dbReference>
<keyword evidence="2" id="KW-0597">Phosphoprotein</keyword>
<organism evidence="5">
    <name type="scientific">Chromera velia CCMP2878</name>
    <dbReference type="NCBI Taxonomy" id="1169474"/>
    <lineage>
        <taxon>Eukaryota</taxon>
        <taxon>Sar</taxon>
        <taxon>Alveolata</taxon>
        <taxon>Colpodellida</taxon>
        <taxon>Chromeraceae</taxon>
        <taxon>Chromera</taxon>
    </lineage>
</organism>
<dbReference type="SUPFAM" id="SSF51735">
    <property type="entry name" value="NAD(P)-binding Rossmann-fold domains"/>
    <property type="match status" value="1"/>
</dbReference>
<dbReference type="InterPro" id="IPR014030">
    <property type="entry name" value="Ketoacyl_synth_N"/>
</dbReference>
<dbReference type="InterPro" id="IPR014031">
    <property type="entry name" value="Ketoacyl_synth_C"/>
</dbReference>
<feature type="domain" description="Ketosynthase family 3 (KS3)" evidence="4">
    <location>
        <begin position="1"/>
        <end position="491"/>
    </location>
</feature>
<evidence type="ECO:0000259" key="4">
    <source>
        <dbReference type="PROSITE" id="PS52004"/>
    </source>
</evidence>
<dbReference type="Gene3D" id="3.40.47.10">
    <property type="match status" value="1"/>
</dbReference>
<evidence type="ECO:0000313" key="5">
    <source>
        <dbReference type="EMBL" id="CEM22107.1"/>
    </source>
</evidence>
<dbReference type="InterPro" id="IPR016039">
    <property type="entry name" value="Thiolase-like"/>
</dbReference>
<dbReference type="PROSITE" id="PS52004">
    <property type="entry name" value="KS3_2"/>
    <property type="match status" value="1"/>
</dbReference>
<dbReference type="InterPro" id="IPR036291">
    <property type="entry name" value="NAD(P)-bd_dom_sf"/>
</dbReference>
<comment type="similarity">
    <text evidence="3">Belongs to the thiolase-like superfamily. Beta-ketoacyl-ACP synthases family.</text>
</comment>
<dbReference type="InterPro" id="IPR057326">
    <property type="entry name" value="KR_dom"/>
</dbReference>
<evidence type="ECO:0000256" key="3">
    <source>
        <dbReference type="RuleBase" id="RU003694"/>
    </source>
</evidence>
<gene>
    <name evidence="5" type="ORF">Cvel_19874</name>
</gene>
<dbReference type="CDD" id="cd00833">
    <property type="entry name" value="PKS"/>
    <property type="match status" value="1"/>
</dbReference>
<keyword evidence="3" id="KW-0808">Transferase</keyword>
<protein>
    <recommendedName>
        <fullName evidence="4">Ketosynthase family 3 (KS3) domain-containing protein</fullName>
    </recommendedName>
</protein>
<reference evidence="5" key="1">
    <citation type="submission" date="2014-11" db="EMBL/GenBank/DDBJ databases">
        <authorList>
            <person name="Otto D Thomas"/>
            <person name="Naeem Raeece"/>
        </authorList>
    </citation>
    <scope>NUCLEOTIDE SEQUENCE</scope>
</reference>
<evidence type="ECO:0000256" key="2">
    <source>
        <dbReference type="ARBA" id="ARBA00022553"/>
    </source>
</evidence>
<dbReference type="Pfam" id="PF02801">
    <property type="entry name" value="Ketoacyl-synt_C"/>
    <property type="match status" value="1"/>
</dbReference>
<dbReference type="SMART" id="SM00825">
    <property type="entry name" value="PKS_KS"/>
    <property type="match status" value="1"/>
</dbReference>
<dbReference type="AlphaFoldDB" id="A0A0G4G213"/>